<dbReference type="OrthoDB" id="6436832at2759"/>
<feature type="compositionally biased region" description="Basic and acidic residues" evidence="1">
    <location>
        <begin position="93"/>
        <end position="106"/>
    </location>
</feature>
<sequence>MKSTSKPLLKSESSIVPNETENTNATKPWEKYLSKSSPKPKNSTQSSIVVRESLPDKSTDSSLLKLKPNSVGSSGSMKESAHKVPKKASTFSDGKKSTPRIGDEKPTPSTSLFQNKTKKDDSAEVNIHVPSTNQETATPSSNNTSVNISIDVDIDVNLKSSFTSVSPNVSGEYTSYDPEGTESPKDREKRYEKKRIVAGVILVVLVSLSAGCALLLVIMPSNYDVVTRKYRNRPDQVALIPSRNRCRPRFYDTSLYMGH</sequence>
<organism evidence="3 4">
    <name type="scientific">Nephila pilipes</name>
    <name type="common">Giant wood spider</name>
    <name type="synonym">Nephila maculata</name>
    <dbReference type="NCBI Taxonomy" id="299642"/>
    <lineage>
        <taxon>Eukaryota</taxon>
        <taxon>Metazoa</taxon>
        <taxon>Ecdysozoa</taxon>
        <taxon>Arthropoda</taxon>
        <taxon>Chelicerata</taxon>
        <taxon>Arachnida</taxon>
        <taxon>Araneae</taxon>
        <taxon>Araneomorphae</taxon>
        <taxon>Entelegynae</taxon>
        <taxon>Araneoidea</taxon>
        <taxon>Nephilidae</taxon>
        <taxon>Nephila</taxon>
    </lineage>
</organism>
<feature type="region of interest" description="Disordered" evidence="1">
    <location>
        <begin position="1"/>
        <end position="125"/>
    </location>
</feature>
<feature type="compositionally biased region" description="Polar residues" evidence="1">
    <location>
        <begin position="1"/>
        <end position="26"/>
    </location>
</feature>
<feature type="transmembrane region" description="Helical" evidence="2">
    <location>
        <begin position="196"/>
        <end position="219"/>
    </location>
</feature>
<keyword evidence="2" id="KW-0472">Membrane</keyword>
<proteinExistence type="predicted"/>
<evidence type="ECO:0000256" key="1">
    <source>
        <dbReference type="SAM" id="MobiDB-lite"/>
    </source>
</evidence>
<reference evidence="3" key="1">
    <citation type="submission" date="2020-08" db="EMBL/GenBank/DDBJ databases">
        <title>Multicomponent nature underlies the extraordinary mechanical properties of spider dragline silk.</title>
        <authorList>
            <person name="Kono N."/>
            <person name="Nakamura H."/>
            <person name="Mori M."/>
            <person name="Yoshida Y."/>
            <person name="Ohtoshi R."/>
            <person name="Malay A.D."/>
            <person name="Moran D.A.P."/>
            <person name="Tomita M."/>
            <person name="Numata K."/>
            <person name="Arakawa K."/>
        </authorList>
    </citation>
    <scope>NUCLEOTIDE SEQUENCE</scope>
</reference>
<accession>A0A8X6N6W6</accession>
<evidence type="ECO:0000313" key="3">
    <source>
        <dbReference type="EMBL" id="GFS96997.1"/>
    </source>
</evidence>
<keyword evidence="2" id="KW-0812">Transmembrane</keyword>
<protein>
    <submittedName>
        <fullName evidence="3">Uncharacterized protein</fullName>
    </submittedName>
</protein>
<keyword evidence="4" id="KW-1185">Reference proteome</keyword>
<evidence type="ECO:0000313" key="4">
    <source>
        <dbReference type="Proteomes" id="UP000887013"/>
    </source>
</evidence>
<dbReference type="Proteomes" id="UP000887013">
    <property type="component" value="Unassembled WGS sequence"/>
</dbReference>
<feature type="compositionally biased region" description="Polar residues" evidence="1">
    <location>
        <begin position="34"/>
        <end position="48"/>
    </location>
</feature>
<comment type="caution">
    <text evidence="3">The sequence shown here is derived from an EMBL/GenBank/DDBJ whole genome shotgun (WGS) entry which is preliminary data.</text>
</comment>
<name>A0A8X6N6W6_NEPPI</name>
<keyword evidence="2" id="KW-1133">Transmembrane helix</keyword>
<dbReference type="AlphaFoldDB" id="A0A8X6N6W6"/>
<dbReference type="EMBL" id="BMAW01006005">
    <property type="protein sequence ID" value="GFS96997.1"/>
    <property type="molecule type" value="Genomic_DNA"/>
</dbReference>
<evidence type="ECO:0000256" key="2">
    <source>
        <dbReference type="SAM" id="Phobius"/>
    </source>
</evidence>
<gene>
    <name evidence="3" type="ORF">NPIL_135491</name>
</gene>